<gene>
    <name evidence="2" type="ORF">C1I91_05910</name>
</gene>
<feature type="domain" description="HTH cro/C1-type" evidence="1">
    <location>
        <begin position="6"/>
        <end position="60"/>
    </location>
</feature>
<dbReference type="Gene3D" id="1.10.260.40">
    <property type="entry name" value="lambda repressor-like DNA-binding domains"/>
    <property type="match status" value="1"/>
</dbReference>
<protein>
    <recommendedName>
        <fullName evidence="1">HTH cro/C1-type domain-containing protein</fullName>
    </recommendedName>
</protein>
<dbReference type="CDD" id="cd00093">
    <property type="entry name" value="HTH_XRE"/>
    <property type="match status" value="1"/>
</dbReference>
<evidence type="ECO:0000313" key="2">
    <source>
        <dbReference type="EMBL" id="QAA31215.1"/>
    </source>
</evidence>
<dbReference type="PROSITE" id="PS50943">
    <property type="entry name" value="HTH_CROC1"/>
    <property type="match status" value="1"/>
</dbReference>
<dbReference type="Pfam" id="PF01381">
    <property type="entry name" value="HTH_3"/>
    <property type="match status" value="1"/>
</dbReference>
<dbReference type="OrthoDB" id="1859224at2"/>
<keyword evidence="3" id="KW-1185">Reference proteome</keyword>
<dbReference type="AlphaFoldDB" id="A0A3R5V6E2"/>
<evidence type="ECO:0000259" key="1">
    <source>
        <dbReference type="PROSITE" id="PS50943"/>
    </source>
</evidence>
<accession>A0A3R5V6E2</accession>
<reference evidence="2 3" key="1">
    <citation type="submission" date="2018-01" db="EMBL/GenBank/DDBJ databases">
        <title>Genome Sequencing and Assembly of Anaerobacter polyendosporus strain CT4.</title>
        <authorList>
            <person name="Tachaapaikoon C."/>
            <person name="Sutheeworapong S."/>
            <person name="Jenjaroenpun P."/>
            <person name="Wongsurawat T."/>
            <person name="Nookeaw I."/>
            <person name="Cheawchanlertfa P."/>
            <person name="Kosugi A."/>
            <person name="Cheevadhanarak S."/>
            <person name="Ratanakhanokchai K."/>
        </authorList>
    </citation>
    <scope>NUCLEOTIDE SEQUENCE [LARGE SCALE GENOMIC DNA]</scope>
    <source>
        <strain evidence="2 3">CT4</strain>
    </source>
</reference>
<dbReference type="InterPro" id="IPR010982">
    <property type="entry name" value="Lambda_DNA-bd_dom_sf"/>
</dbReference>
<dbReference type="SUPFAM" id="SSF47413">
    <property type="entry name" value="lambda repressor-like DNA-binding domains"/>
    <property type="match status" value="1"/>
</dbReference>
<proteinExistence type="predicted"/>
<dbReference type="KEGG" id="cmah:C1I91_05910"/>
<dbReference type="Proteomes" id="UP000286268">
    <property type="component" value="Chromosome"/>
</dbReference>
<evidence type="ECO:0000313" key="3">
    <source>
        <dbReference type="Proteomes" id="UP000286268"/>
    </source>
</evidence>
<name>A0A3R5V6E2_9CLOT</name>
<dbReference type="SMART" id="SM00530">
    <property type="entry name" value="HTH_XRE"/>
    <property type="match status" value="1"/>
</dbReference>
<organism evidence="2 3">
    <name type="scientific">Clostridium manihotivorum</name>
    <dbReference type="NCBI Taxonomy" id="2320868"/>
    <lineage>
        <taxon>Bacteria</taxon>
        <taxon>Bacillati</taxon>
        <taxon>Bacillota</taxon>
        <taxon>Clostridia</taxon>
        <taxon>Eubacteriales</taxon>
        <taxon>Clostridiaceae</taxon>
        <taxon>Clostridium</taxon>
    </lineage>
</organism>
<dbReference type="InterPro" id="IPR001387">
    <property type="entry name" value="Cro/C1-type_HTH"/>
</dbReference>
<dbReference type="RefSeq" id="WP_128211978.1">
    <property type="nucleotide sequence ID" value="NZ_CP025746.1"/>
</dbReference>
<dbReference type="GO" id="GO:0003677">
    <property type="term" value="F:DNA binding"/>
    <property type="evidence" value="ECO:0007669"/>
    <property type="project" value="InterPro"/>
</dbReference>
<sequence length="86" mass="9972">MRTNTFKSLRAIKRQTAQEVADKIDVELETYRKYERSDRIPSVQTVLKMLKAYDCTTDEIIDACGYHVGIKESKRKYRGGDRVGRA</sequence>
<dbReference type="EMBL" id="CP025746">
    <property type="protein sequence ID" value="QAA31215.1"/>
    <property type="molecule type" value="Genomic_DNA"/>
</dbReference>